<accession>A0ABX8J513</accession>
<keyword evidence="4" id="KW-1185">Reference proteome</keyword>
<gene>
    <name evidence="3" type="ORF">KP004_20695</name>
</gene>
<name>A0ABX8J513_9BACT</name>
<feature type="transmembrane region" description="Helical" evidence="2">
    <location>
        <begin position="287"/>
        <end position="308"/>
    </location>
</feature>
<dbReference type="EMBL" id="CP076723">
    <property type="protein sequence ID" value="QWV93544.1"/>
    <property type="molecule type" value="Genomic_DNA"/>
</dbReference>
<evidence type="ECO:0000313" key="3">
    <source>
        <dbReference type="EMBL" id="QWV93544.1"/>
    </source>
</evidence>
<evidence type="ECO:0008006" key="5">
    <source>
        <dbReference type="Google" id="ProtNLM"/>
    </source>
</evidence>
<feature type="region of interest" description="Disordered" evidence="1">
    <location>
        <begin position="310"/>
        <end position="403"/>
    </location>
</feature>
<dbReference type="RefSeq" id="WP_216800274.1">
    <property type="nucleotide sequence ID" value="NZ_CP076723.1"/>
</dbReference>
<evidence type="ECO:0000256" key="2">
    <source>
        <dbReference type="SAM" id="Phobius"/>
    </source>
</evidence>
<organism evidence="3 4">
    <name type="scientific">Geomonas oryzisoli</name>
    <dbReference type="NCBI Taxonomy" id="2847992"/>
    <lineage>
        <taxon>Bacteria</taxon>
        <taxon>Pseudomonadati</taxon>
        <taxon>Thermodesulfobacteriota</taxon>
        <taxon>Desulfuromonadia</taxon>
        <taxon>Geobacterales</taxon>
        <taxon>Geobacteraceae</taxon>
        <taxon>Geomonas</taxon>
    </lineage>
</organism>
<feature type="compositionally biased region" description="Low complexity" evidence="1">
    <location>
        <begin position="166"/>
        <end position="176"/>
    </location>
</feature>
<feature type="compositionally biased region" description="Low complexity" evidence="1">
    <location>
        <begin position="341"/>
        <end position="397"/>
    </location>
</feature>
<sequence length="519" mass="54675">MTRVLLIADTQRVQRIFHRMAEQGLLQLQTASTLALGEFELSDFSPDITFVQSRISGFSGDILLRHLDKMLPSGGRLVLLAGDSEDAAQAERHGRTSLDLTMDDALLERCAAALLTGEPLPDVPLREEPQPVKVAPAKVRKAAPAVAAQEEPPQSVVRPEPEPAELEQAAAAETTPAAVVASQPLPEEPAGAGEYPPLRVSGKSAASAFEEVMQQAEAKSAPMDAALAEVEDRIEVRAGAPRQEFFEETLPAPPALDGAAKGAGGYYAGETVAEALRRAEQKKRRSPWLFIVPVLVVVAIPVASYLAGRRSAPEQATMPAAKPAVKPAPAPAAPSAPAPAAPQHAPGTSPGAAPAPSQALPSAATPAAKAPAAPQVPAATPLTPPAGRAQGAAPAKSAPRRGMENLPAMLEGTKLDAEYGKKHPGWVRYLGIRAEYKLFKENNLYRAIQVIPVPGGTVSDDLFKRVLRQFGGADSYRVESSAAKGDYLVEQCATHGPAALTIYRNKTNNKVKALVVYYP</sequence>
<feature type="compositionally biased region" description="Low complexity" evidence="1">
    <location>
        <begin position="143"/>
        <end position="154"/>
    </location>
</feature>
<protein>
    <recommendedName>
        <fullName evidence="5">Response regulatory domain-containing protein</fullName>
    </recommendedName>
</protein>
<evidence type="ECO:0000256" key="1">
    <source>
        <dbReference type="SAM" id="MobiDB-lite"/>
    </source>
</evidence>
<keyword evidence="2" id="KW-0812">Transmembrane</keyword>
<reference evidence="3 4" key="1">
    <citation type="submission" date="2021-06" db="EMBL/GenBank/DDBJ databases">
        <title>Gemonas diversity in paddy soil.</title>
        <authorList>
            <person name="Liu G."/>
        </authorList>
    </citation>
    <scope>NUCLEOTIDE SEQUENCE [LARGE SCALE GENOMIC DNA]</scope>
    <source>
        <strain evidence="3 4">RG10</strain>
    </source>
</reference>
<feature type="region of interest" description="Disordered" evidence="1">
    <location>
        <begin position="143"/>
        <end position="176"/>
    </location>
</feature>
<keyword evidence="2" id="KW-1133">Transmembrane helix</keyword>
<dbReference type="Proteomes" id="UP000683557">
    <property type="component" value="Chromosome"/>
</dbReference>
<evidence type="ECO:0000313" key="4">
    <source>
        <dbReference type="Proteomes" id="UP000683557"/>
    </source>
</evidence>
<keyword evidence="2" id="KW-0472">Membrane</keyword>
<feature type="compositionally biased region" description="Pro residues" evidence="1">
    <location>
        <begin position="326"/>
        <end position="340"/>
    </location>
</feature>
<proteinExistence type="predicted"/>